<reference evidence="1 2" key="1">
    <citation type="journal article" date="2020" name="Cell">
        <title>Large-Scale Comparative Analyses of Tick Genomes Elucidate Their Genetic Diversity and Vector Capacities.</title>
        <authorList>
            <consortium name="Tick Genome and Microbiome Consortium (TIGMIC)"/>
            <person name="Jia N."/>
            <person name="Wang J."/>
            <person name="Shi W."/>
            <person name="Du L."/>
            <person name="Sun Y."/>
            <person name="Zhan W."/>
            <person name="Jiang J.F."/>
            <person name="Wang Q."/>
            <person name="Zhang B."/>
            <person name="Ji P."/>
            <person name="Bell-Sakyi L."/>
            <person name="Cui X.M."/>
            <person name="Yuan T.T."/>
            <person name="Jiang B.G."/>
            <person name="Yang W.F."/>
            <person name="Lam T.T."/>
            <person name="Chang Q.C."/>
            <person name="Ding S.J."/>
            <person name="Wang X.J."/>
            <person name="Zhu J.G."/>
            <person name="Ruan X.D."/>
            <person name="Zhao L."/>
            <person name="Wei J.T."/>
            <person name="Ye R.Z."/>
            <person name="Que T.C."/>
            <person name="Du C.H."/>
            <person name="Zhou Y.H."/>
            <person name="Cheng J.X."/>
            <person name="Dai P.F."/>
            <person name="Guo W.B."/>
            <person name="Han X.H."/>
            <person name="Huang E.J."/>
            <person name="Li L.F."/>
            <person name="Wei W."/>
            <person name="Gao Y.C."/>
            <person name="Liu J.Z."/>
            <person name="Shao H.Z."/>
            <person name="Wang X."/>
            <person name="Wang C.C."/>
            <person name="Yang T.C."/>
            <person name="Huo Q.B."/>
            <person name="Li W."/>
            <person name="Chen H.Y."/>
            <person name="Chen S.E."/>
            <person name="Zhou L.G."/>
            <person name="Ni X.B."/>
            <person name="Tian J.H."/>
            <person name="Sheng Y."/>
            <person name="Liu T."/>
            <person name="Pan Y.S."/>
            <person name="Xia L.Y."/>
            <person name="Li J."/>
            <person name="Zhao F."/>
            <person name="Cao W.C."/>
        </authorList>
    </citation>
    <scope>NUCLEOTIDE SEQUENCE [LARGE SCALE GENOMIC DNA]</scope>
    <source>
        <strain evidence="1">Iper-2018</strain>
    </source>
</reference>
<sequence>MKRGTAPGRDMITVKLLANLPDPAYATFLAFINSIWLGETPLPLKWKTALVTFIPKAGKAINTDNL</sequence>
<accession>A0AC60P9L7</accession>
<dbReference type="Proteomes" id="UP000805193">
    <property type="component" value="Unassembled WGS sequence"/>
</dbReference>
<organism evidence="1 2">
    <name type="scientific">Ixodes persulcatus</name>
    <name type="common">Taiga tick</name>
    <dbReference type="NCBI Taxonomy" id="34615"/>
    <lineage>
        <taxon>Eukaryota</taxon>
        <taxon>Metazoa</taxon>
        <taxon>Ecdysozoa</taxon>
        <taxon>Arthropoda</taxon>
        <taxon>Chelicerata</taxon>
        <taxon>Arachnida</taxon>
        <taxon>Acari</taxon>
        <taxon>Parasitiformes</taxon>
        <taxon>Ixodida</taxon>
        <taxon>Ixodoidea</taxon>
        <taxon>Ixodidae</taxon>
        <taxon>Ixodinae</taxon>
        <taxon>Ixodes</taxon>
    </lineage>
</organism>
<evidence type="ECO:0000313" key="1">
    <source>
        <dbReference type="EMBL" id="KAG0415808.1"/>
    </source>
</evidence>
<comment type="caution">
    <text evidence="1">The sequence shown here is derived from an EMBL/GenBank/DDBJ whole genome shotgun (WGS) entry which is preliminary data.</text>
</comment>
<evidence type="ECO:0000313" key="2">
    <source>
        <dbReference type="Proteomes" id="UP000805193"/>
    </source>
</evidence>
<protein>
    <submittedName>
        <fullName evidence="1">Uncharacterized protein</fullName>
    </submittedName>
</protein>
<proteinExistence type="predicted"/>
<gene>
    <name evidence="1" type="ORF">HPB47_007019</name>
</gene>
<dbReference type="EMBL" id="JABSTQ010011025">
    <property type="protein sequence ID" value="KAG0415808.1"/>
    <property type="molecule type" value="Genomic_DNA"/>
</dbReference>
<name>A0AC60P9L7_IXOPE</name>
<keyword evidence="2" id="KW-1185">Reference proteome</keyword>